<name>A0A2R5GA72_9STRA</name>
<evidence type="ECO:0000313" key="2">
    <source>
        <dbReference type="EMBL" id="GBG27920.1"/>
    </source>
</evidence>
<dbReference type="AlphaFoldDB" id="A0A2R5GA72"/>
<keyword evidence="3" id="KW-1185">Reference proteome</keyword>
<dbReference type="OrthoDB" id="7459479at2759"/>
<feature type="region of interest" description="Disordered" evidence="1">
    <location>
        <begin position="79"/>
        <end position="122"/>
    </location>
</feature>
<dbReference type="InParanoid" id="A0A2R5GA72"/>
<accession>A0A2R5GA72</accession>
<protein>
    <recommendedName>
        <fullName evidence="4">Methyltransferase domain-containing protein</fullName>
    </recommendedName>
</protein>
<gene>
    <name evidence="2" type="ORF">FCC1311_041432</name>
</gene>
<dbReference type="PANTHER" id="PTHR36971">
    <property type="entry name" value="UNNAMED PRODUCT"/>
    <property type="match status" value="1"/>
</dbReference>
<proteinExistence type="predicted"/>
<evidence type="ECO:0000256" key="1">
    <source>
        <dbReference type="SAM" id="MobiDB-lite"/>
    </source>
</evidence>
<dbReference type="Proteomes" id="UP000241890">
    <property type="component" value="Unassembled WGS sequence"/>
</dbReference>
<organism evidence="2 3">
    <name type="scientific">Hondaea fermentalgiana</name>
    <dbReference type="NCBI Taxonomy" id="2315210"/>
    <lineage>
        <taxon>Eukaryota</taxon>
        <taxon>Sar</taxon>
        <taxon>Stramenopiles</taxon>
        <taxon>Bigyra</taxon>
        <taxon>Labyrinthulomycetes</taxon>
        <taxon>Thraustochytrida</taxon>
        <taxon>Thraustochytriidae</taxon>
        <taxon>Hondaea</taxon>
    </lineage>
</organism>
<sequence>MDDSRDFVDTDAASTASVPNTTRLRVCHWHLLKRDPGEGAEIRKGKRPRWETESVAEPPQSDVLCRNWIYSGQCAQHLLQPQPSGTPLSGETGSDNEDDRIASHVSTPASASGRSAPTAAAAAVTPRRKYACPFRHFVRDKEEEERVNRLRRNHMRMISQGAAELSIYNDGHSIMEFRERSKRSALFARWLLETFGIANLASNGGVLDIAGGKGQNCFQLVEQSACSSLRTTVIDPVARRTLVPKRHRRRIVKLQCKVPTFRHIPFNESFVATEDGRKLVSEASCLIGMHPDQATGSIVRMAIKFQKPFAIVPCCVFAQNFPGRKTPSGKRVETLNEFTEWLLAHHPNMKVDFLPFSGRNKVLYMLPHHYATTKPAE</sequence>
<reference evidence="2 3" key="1">
    <citation type="submission" date="2017-12" db="EMBL/GenBank/DDBJ databases">
        <title>Sequencing, de novo assembly and annotation of complete genome of a new Thraustochytrid species, strain FCC1311.</title>
        <authorList>
            <person name="Sedici K."/>
            <person name="Godart F."/>
            <person name="Aiese Cigliano R."/>
            <person name="Sanseverino W."/>
            <person name="Barakat M."/>
            <person name="Ortet P."/>
            <person name="Marechal E."/>
            <person name="Cagnac O."/>
            <person name="Amato A."/>
        </authorList>
    </citation>
    <scope>NUCLEOTIDE SEQUENCE [LARGE SCALE GENOMIC DNA]</scope>
</reference>
<dbReference type="EMBL" id="BEYU01000037">
    <property type="protein sequence ID" value="GBG27920.1"/>
    <property type="molecule type" value="Genomic_DNA"/>
</dbReference>
<feature type="compositionally biased region" description="Low complexity" evidence="1">
    <location>
        <begin position="107"/>
        <end position="122"/>
    </location>
</feature>
<feature type="compositionally biased region" description="Polar residues" evidence="1">
    <location>
        <begin position="79"/>
        <end position="93"/>
    </location>
</feature>
<comment type="caution">
    <text evidence="2">The sequence shown here is derived from an EMBL/GenBank/DDBJ whole genome shotgun (WGS) entry which is preliminary data.</text>
</comment>
<evidence type="ECO:0008006" key="4">
    <source>
        <dbReference type="Google" id="ProtNLM"/>
    </source>
</evidence>
<dbReference type="PANTHER" id="PTHR36971:SF1">
    <property type="entry name" value="METHYLTRANSFERASE DOMAIN-CONTAINING PROTEIN"/>
    <property type="match status" value="1"/>
</dbReference>
<evidence type="ECO:0000313" key="3">
    <source>
        <dbReference type="Proteomes" id="UP000241890"/>
    </source>
</evidence>